<organism evidence="1 2">
    <name type="scientific">Lupinus angustifolius</name>
    <name type="common">Narrow-leaved blue lupine</name>
    <dbReference type="NCBI Taxonomy" id="3871"/>
    <lineage>
        <taxon>Eukaryota</taxon>
        <taxon>Viridiplantae</taxon>
        <taxon>Streptophyta</taxon>
        <taxon>Embryophyta</taxon>
        <taxon>Tracheophyta</taxon>
        <taxon>Spermatophyta</taxon>
        <taxon>Magnoliopsida</taxon>
        <taxon>eudicotyledons</taxon>
        <taxon>Gunneridae</taxon>
        <taxon>Pentapetalae</taxon>
        <taxon>rosids</taxon>
        <taxon>fabids</taxon>
        <taxon>Fabales</taxon>
        <taxon>Fabaceae</taxon>
        <taxon>Papilionoideae</taxon>
        <taxon>50 kb inversion clade</taxon>
        <taxon>genistoids sensu lato</taxon>
        <taxon>core genistoids</taxon>
        <taxon>Genisteae</taxon>
        <taxon>Lupinus</taxon>
    </lineage>
</organism>
<gene>
    <name evidence="1" type="ORF">TanjilG_30067</name>
</gene>
<accession>A0A4P1R6G0</accession>
<evidence type="ECO:0000313" key="2">
    <source>
        <dbReference type="Proteomes" id="UP000188354"/>
    </source>
</evidence>
<dbReference type="AlphaFoldDB" id="A0A4P1R6G0"/>
<dbReference type="EMBL" id="CM007370">
    <property type="protein sequence ID" value="OIW03791.1"/>
    <property type="molecule type" value="Genomic_DNA"/>
</dbReference>
<name>A0A4P1R6G0_LUPAN</name>
<proteinExistence type="predicted"/>
<dbReference type="Proteomes" id="UP000188354">
    <property type="component" value="Chromosome LG10"/>
</dbReference>
<keyword evidence="2" id="KW-1185">Reference proteome</keyword>
<protein>
    <submittedName>
        <fullName evidence="1">Uncharacterized protein</fullName>
    </submittedName>
</protein>
<evidence type="ECO:0000313" key="1">
    <source>
        <dbReference type="EMBL" id="OIW03791.1"/>
    </source>
</evidence>
<sequence>MPSFSCKATKKELCRIKKTTFCFPSREGVNAKLDRFVSKINEDDQKPNPHKGKFDLEMFKSKASLRDLGGK</sequence>
<reference evidence="1 2" key="1">
    <citation type="journal article" date="2017" name="Plant Biotechnol. J.">
        <title>A comprehensive draft genome sequence for lupin (Lupinus angustifolius), an emerging health food: insights into plant-microbe interactions and legume evolution.</title>
        <authorList>
            <person name="Hane J.K."/>
            <person name="Ming Y."/>
            <person name="Kamphuis L.G."/>
            <person name="Nelson M.N."/>
            <person name="Garg G."/>
            <person name="Atkins C.A."/>
            <person name="Bayer P.E."/>
            <person name="Bravo A."/>
            <person name="Bringans S."/>
            <person name="Cannon S."/>
            <person name="Edwards D."/>
            <person name="Foley R."/>
            <person name="Gao L.L."/>
            <person name="Harrison M.J."/>
            <person name="Huang W."/>
            <person name="Hurgobin B."/>
            <person name="Li S."/>
            <person name="Liu C.W."/>
            <person name="McGrath A."/>
            <person name="Morahan G."/>
            <person name="Murray J."/>
            <person name="Weller J."/>
            <person name="Jian J."/>
            <person name="Singh K.B."/>
        </authorList>
    </citation>
    <scope>NUCLEOTIDE SEQUENCE [LARGE SCALE GENOMIC DNA]</scope>
    <source>
        <strain evidence="2">cv. Tanjil</strain>
        <tissue evidence="1">Whole plant</tissue>
    </source>
</reference>
<dbReference type="Gramene" id="OIW03791">
    <property type="protein sequence ID" value="OIW03791"/>
    <property type="gene ID" value="TanjilG_30067"/>
</dbReference>